<evidence type="ECO:0000313" key="12">
    <source>
        <dbReference type="Proteomes" id="UP000250235"/>
    </source>
</evidence>
<accession>A0A2Z7BN18</accession>
<evidence type="ECO:0000256" key="1">
    <source>
        <dbReference type="ARBA" id="ARBA00004123"/>
    </source>
</evidence>
<dbReference type="InterPro" id="IPR036236">
    <property type="entry name" value="Znf_C2H2_sf"/>
</dbReference>
<evidence type="ECO:0000259" key="10">
    <source>
        <dbReference type="PROSITE" id="PS50157"/>
    </source>
</evidence>
<dbReference type="PANTHER" id="PTHR45801:SF119">
    <property type="entry name" value="ZINC FINGER PROTEIN 10-LIKE"/>
    <property type="match status" value="1"/>
</dbReference>
<dbReference type="EMBL" id="KV005015">
    <property type="protein sequence ID" value="KZV34988.1"/>
    <property type="molecule type" value="Genomic_DNA"/>
</dbReference>
<feature type="domain" description="C2H2-type" evidence="10">
    <location>
        <begin position="28"/>
        <end position="55"/>
    </location>
</feature>
<keyword evidence="7" id="KW-0539">Nucleus</keyword>
<dbReference type="Proteomes" id="UP000250235">
    <property type="component" value="Unassembled WGS sequence"/>
</dbReference>
<dbReference type="PROSITE" id="PS50157">
    <property type="entry name" value="ZINC_FINGER_C2H2_2"/>
    <property type="match status" value="1"/>
</dbReference>
<evidence type="ECO:0000256" key="7">
    <source>
        <dbReference type="ARBA" id="ARBA00023242"/>
    </source>
</evidence>
<dbReference type="PROSITE" id="PS00028">
    <property type="entry name" value="ZINC_FINGER_C2H2_1"/>
    <property type="match status" value="1"/>
</dbReference>
<keyword evidence="12" id="KW-1185">Reference proteome</keyword>
<dbReference type="OrthoDB" id="1708403at2759"/>
<comment type="subcellular location">
    <subcellularLocation>
        <location evidence="1">Nucleus</location>
    </subcellularLocation>
</comment>
<dbReference type="InterPro" id="IPR052426">
    <property type="entry name" value="Plant_dev_regulator"/>
</dbReference>
<dbReference type="PANTHER" id="PTHR45801">
    <property type="entry name" value="OS07G0101800 PROTEIN"/>
    <property type="match status" value="1"/>
</dbReference>
<keyword evidence="2" id="KW-0479">Metal-binding</keyword>
<reference evidence="11 12" key="1">
    <citation type="journal article" date="2015" name="Proc. Natl. Acad. Sci. U.S.A.">
        <title>The resurrection genome of Boea hygrometrica: A blueprint for survival of dehydration.</title>
        <authorList>
            <person name="Xiao L."/>
            <person name="Yang G."/>
            <person name="Zhang L."/>
            <person name="Yang X."/>
            <person name="Zhao S."/>
            <person name="Ji Z."/>
            <person name="Zhou Q."/>
            <person name="Hu M."/>
            <person name="Wang Y."/>
            <person name="Chen M."/>
            <person name="Xu Y."/>
            <person name="Jin H."/>
            <person name="Xiao X."/>
            <person name="Hu G."/>
            <person name="Bao F."/>
            <person name="Hu Y."/>
            <person name="Wan P."/>
            <person name="Li L."/>
            <person name="Deng X."/>
            <person name="Kuang T."/>
            <person name="Xiang C."/>
            <person name="Zhu J.K."/>
            <person name="Oliver M.J."/>
            <person name="He Y."/>
        </authorList>
    </citation>
    <scope>NUCLEOTIDE SEQUENCE [LARGE SCALE GENOMIC DNA]</scope>
    <source>
        <strain evidence="12">cv. XS01</strain>
    </source>
</reference>
<keyword evidence="3 8" id="KW-0863">Zinc-finger</keyword>
<keyword evidence="6" id="KW-0804">Transcription</keyword>
<gene>
    <name evidence="11" type="ORF">F511_04962</name>
</gene>
<organism evidence="11 12">
    <name type="scientific">Dorcoceras hygrometricum</name>
    <dbReference type="NCBI Taxonomy" id="472368"/>
    <lineage>
        <taxon>Eukaryota</taxon>
        <taxon>Viridiplantae</taxon>
        <taxon>Streptophyta</taxon>
        <taxon>Embryophyta</taxon>
        <taxon>Tracheophyta</taxon>
        <taxon>Spermatophyta</taxon>
        <taxon>Magnoliopsida</taxon>
        <taxon>eudicotyledons</taxon>
        <taxon>Gunneridae</taxon>
        <taxon>Pentapetalae</taxon>
        <taxon>asterids</taxon>
        <taxon>lamiids</taxon>
        <taxon>Lamiales</taxon>
        <taxon>Gesneriaceae</taxon>
        <taxon>Didymocarpoideae</taxon>
        <taxon>Trichosporeae</taxon>
        <taxon>Loxocarpinae</taxon>
        <taxon>Dorcoceras</taxon>
    </lineage>
</organism>
<dbReference type="GO" id="GO:0008270">
    <property type="term" value="F:zinc ion binding"/>
    <property type="evidence" value="ECO:0007669"/>
    <property type="project" value="UniProtKB-KW"/>
</dbReference>
<keyword evidence="4" id="KW-0862">Zinc</keyword>
<dbReference type="InterPro" id="IPR013087">
    <property type="entry name" value="Znf_C2H2_type"/>
</dbReference>
<evidence type="ECO:0000256" key="8">
    <source>
        <dbReference type="PROSITE-ProRule" id="PRU00042"/>
    </source>
</evidence>
<evidence type="ECO:0000256" key="4">
    <source>
        <dbReference type="ARBA" id="ARBA00022833"/>
    </source>
</evidence>
<keyword evidence="5" id="KW-0805">Transcription regulation</keyword>
<evidence type="ECO:0000256" key="9">
    <source>
        <dbReference type="SAM" id="MobiDB-lite"/>
    </source>
</evidence>
<protein>
    <recommendedName>
        <fullName evidence="10">C2H2-type domain-containing protein</fullName>
    </recommendedName>
</protein>
<dbReference type="Gene3D" id="3.30.160.60">
    <property type="entry name" value="Classic Zinc Finger"/>
    <property type="match status" value="1"/>
</dbReference>
<evidence type="ECO:0000313" key="11">
    <source>
        <dbReference type="EMBL" id="KZV34988.1"/>
    </source>
</evidence>
<feature type="region of interest" description="Disordered" evidence="9">
    <location>
        <begin position="45"/>
        <end position="75"/>
    </location>
</feature>
<dbReference type="GO" id="GO:0005634">
    <property type="term" value="C:nucleus"/>
    <property type="evidence" value="ECO:0007669"/>
    <property type="project" value="UniProtKB-SubCell"/>
</dbReference>
<evidence type="ECO:0000256" key="3">
    <source>
        <dbReference type="ARBA" id="ARBA00022771"/>
    </source>
</evidence>
<proteinExistence type="predicted"/>
<evidence type="ECO:0000256" key="6">
    <source>
        <dbReference type="ARBA" id="ARBA00023163"/>
    </source>
</evidence>
<sequence length="162" mass="18881">MEHHTAPNYSMRNPSSFQELVIWPPRFYSCCFCRREFRSSQALGGHMNVHRRDRAKLKQQHSPTPSPPDQTSRLQKDSDYFRGLQMFPSFVSAGEHEMIPRPLFHARESFQETAVSCKRIRKSDRNLPCLCRDLFANCKKISGSMEDVDLELRLGPNPPTRR</sequence>
<dbReference type="SUPFAM" id="SSF57667">
    <property type="entry name" value="beta-beta-alpha zinc fingers"/>
    <property type="match status" value="1"/>
</dbReference>
<dbReference type="AlphaFoldDB" id="A0A2Z7BN18"/>
<evidence type="ECO:0000256" key="5">
    <source>
        <dbReference type="ARBA" id="ARBA00023015"/>
    </source>
</evidence>
<evidence type="ECO:0000256" key="2">
    <source>
        <dbReference type="ARBA" id="ARBA00022723"/>
    </source>
</evidence>
<feature type="compositionally biased region" description="Basic residues" evidence="9">
    <location>
        <begin position="48"/>
        <end position="59"/>
    </location>
</feature>
<name>A0A2Z7BN18_9LAMI</name>